<dbReference type="AlphaFoldDB" id="A0A1H9BFE3"/>
<accession>A0A1H9BFE3</accession>
<organism evidence="1 2">
    <name type="scientific">Lentzea flaviverrucosa</name>
    <dbReference type="NCBI Taxonomy" id="200379"/>
    <lineage>
        <taxon>Bacteria</taxon>
        <taxon>Bacillati</taxon>
        <taxon>Actinomycetota</taxon>
        <taxon>Actinomycetes</taxon>
        <taxon>Pseudonocardiales</taxon>
        <taxon>Pseudonocardiaceae</taxon>
        <taxon>Lentzea</taxon>
    </lineage>
</organism>
<keyword evidence="2" id="KW-1185">Reference proteome</keyword>
<sequence>MCLDRFAEVFATAGPAVLVYDIRGLDDSEPAPGQPRHEIDPWV</sequence>
<evidence type="ECO:0008006" key="3">
    <source>
        <dbReference type="Google" id="ProtNLM"/>
    </source>
</evidence>
<reference evidence="2" key="1">
    <citation type="submission" date="2016-10" db="EMBL/GenBank/DDBJ databases">
        <authorList>
            <person name="Varghese N."/>
            <person name="Submissions S."/>
        </authorList>
    </citation>
    <scope>NUCLEOTIDE SEQUENCE [LARGE SCALE GENOMIC DNA]</scope>
    <source>
        <strain evidence="2">CGMCC 4.578</strain>
    </source>
</reference>
<proteinExistence type="predicted"/>
<dbReference type="Proteomes" id="UP000199028">
    <property type="component" value="Unassembled WGS sequence"/>
</dbReference>
<evidence type="ECO:0000313" key="2">
    <source>
        <dbReference type="Proteomes" id="UP000199028"/>
    </source>
</evidence>
<gene>
    <name evidence="1" type="ORF">SAMN05216195_101468</name>
</gene>
<dbReference type="EMBL" id="FOFT01000001">
    <property type="protein sequence ID" value="SEP87684.1"/>
    <property type="molecule type" value="Genomic_DNA"/>
</dbReference>
<evidence type="ECO:0000313" key="1">
    <source>
        <dbReference type="EMBL" id="SEP87684.1"/>
    </source>
</evidence>
<protein>
    <recommendedName>
        <fullName evidence="3">Alpha/beta hydrolase</fullName>
    </recommendedName>
</protein>
<name>A0A1H9BFE3_9PSEU</name>